<feature type="region of interest" description="Disordered" evidence="1">
    <location>
        <begin position="195"/>
        <end position="273"/>
    </location>
</feature>
<protein>
    <submittedName>
        <fullName evidence="2">Uncharacterized protein</fullName>
    </submittedName>
</protein>
<dbReference type="Proteomes" id="UP001286313">
    <property type="component" value="Unassembled WGS sequence"/>
</dbReference>
<feature type="region of interest" description="Disordered" evidence="1">
    <location>
        <begin position="486"/>
        <end position="594"/>
    </location>
</feature>
<feature type="compositionally biased region" description="Basic and acidic residues" evidence="1">
    <location>
        <begin position="212"/>
        <end position="232"/>
    </location>
</feature>
<feature type="compositionally biased region" description="Gly residues" evidence="1">
    <location>
        <begin position="825"/>
        <end position="948"/>
    </location>
</feature>
<reference evidence="2" key="1">
    <citation type="submission" date="2023-10" db="EMBL/GenBank/DDBJ databases">
        <title>Genome assemblies of two species of porcelain crab, Petrolisthes cinctipes and Petrolisthes manimaculis (Anomura: Porcellanidae).</title>
        <authorList>
            <person name="Angst P."/>
        </authorList>
    </citation>
    <scope>NUCLEOTIDE SEQUENCE</scope>
    <source>
        <strain evidence="2">PB745_01</strain>
        <tissue evidence="2">Gill</tissue>
    </source>
</reference>
<comment type="caution">
    <text evidence="2">The sequence shown here is derived from an EMBL/GenBank/DDBJ whole genome shotgun (WGS) entry which is preliminary data.</text>
</comment>
<feature type="compositionally biased region" description="Basic and acidic residues" evidence="1">
    <location>
        <begin position="688"/>
        <end position="697"/>
    </location>
</feature>
<feature type="compositionally biased region" description="Basic and acidic residues" evidence="1">
    <location>
        <begin position="253"/>
        <end position="269"/>
    </location>
</feature>
<keyword evidence="3" id="KW-1185">Reference proteome</keyword>
<proteinExistence type="predicted"/>
<feature type="region of interest" description="Disordered" evidence="1">
    <location>
        <begin position="677"/>
        <end position="697"/>
    </location>
</feature>
<dbReference type="AlphaFoldDB" id="A0AAE1F8Y3"/>
<organism evidence="2 3">
    <name type="scientific">Petrolisthes cinctipes</name>
    <name type="common">Flat porcelain crab</name>
    <dbReference type="NCBI Taxonomy" id="88211"/>
    <lineage>
        <taxon>Eukaryota</taxon>
        <taxon>Metazoa</taxon>
        <taxon>Ecdysozoa</taxon>
        <taxon>Arthropoda</taxon>
        <taxon>Crustacea</taxon>
        <taxon>Multicrustacea</taxon>
        <taxon>Malacostraca</taxon>
        <taxon>Eumalacostraca</taxon>
        <taxon>Eucarida</taxon>
        <taxon>Decapoda</taxon>
        <taxon>Pleocyemata</taxon>
        <taxon>Anomura</taxon>
        <taxon>Galatheoidea</taxon>
        <taxon>Porcellanidae</taxon>
        <taxon>Petrolisthes</taxon>
    </lineage>
</organism>
<dbReference type="EMBL" id="JAWQEG010002893">
    <property type="protein sequence ID" value="KAK3869075.1"/>
    <property type="molecule type" value="Genomic_DNA"/>
</dbReference>
<gene>
    <name evidence="2" type="ORF">Pcinc_025591</name>
</gene>
<feature type="compositionally biased region" description="Basic and acidic residues" evidence="1">
    <location>
        <begin position="486"/>
        <end position="550"/>
    </location>
</feature>
<evidence type="ECO:0000313" key="3">
    <source>
        <dbReference type="Proteomes" id="UP001286313"/>
    </source>
</evidence>
<evidence type="ECO:0000313" key="2">
    <source>
        <dbReference type="EMBL" id="KAK3869075.1"/>
    </source>
</evidence>
<sequence length="1069" mass="116465">MSVVEGVFLPVTLTSQPHHHNTQQQQHHQSFTTLYLQQLNLSTPRAQHFACSVLSEWLRWHIASSEESIEKKKKEEEEEKESTHSSLLLSSLPPRLTHLYLCFAPRIPVVCPLDDESEVSVADVYNYLQDHIGVGDVPECSRLYYNTLFQQGHAKIPLDVWLKFELEADWGDTAINVRQAYLHYRATHHLTLNTIGPHTQGPYAETPQGPHTHGEGPHTQREGPHTEREGPHAETPQGPYTHRETPQGPHTHTHGEGPHTHTEGPHHITENPTQGQVVGEMVFTLLETGLKKANSTDLLLVIQTLCEERWWCGLNPCLLEVWHTRFNHSLISHSHLSSFMSVCRCLPPSYFLNADKLQQLAPLLTTLMAHLLGESGEVSVRESDVVFLCVCLLSAAAAVAATSHTNTHITINTHLTLCLNPLRPAIVYHWEAVRGVFEREKEVVLRYKCLSNLVNTLSHLTPTSITSLTHTEVALRLLALCLRRGGERGSGKDWEKKRGSGKDWGEKRGSGKDWEEKRGRGKDWEKKRGIGKGWEEKKRGRGKNEEMEWKDTEEEEEEGRRRNRQKREEDEERWNRKKKENDDDDEEETMKKINNKGTDADERWSLLLRSAEGSWEYLKTLLSYLGIQQANGNVPLFLHSPDLLTSCVREEDTPPPAYTHPQTSAAAAFVPGNRVSEGNGRCASETVGKNEGRHFPETTEKKHGRYFTEMNGKHGRYFTESVDNKNARHFPEIMDSKGRYISEDEHTPRNPISAKNLLVVRESVCQLRRLTATDRAGRLTPDLLFPPFLLPGNDEPTRNLAGKLVPVACVAVMLCSLDDIGGGGGGGGGSSGGGGGSSSGGGGSSGGSGDGGKWGIGGGGGGGSSGGDGGRWGIGGGGGGSSGGDGGRWDIGGGGGGGSSGGGGGSGDGGRWGIGGGSGSGNGGRWGIGGGGGRESGVGRGGKGGKYGSNGVSVGDDRDKQQQQHSDIITVNQFDLLLQCYIHLNQVMDNHTTTSGEGSCIKPYPHSRLTPPRPTCDLDYLSGLSREVMGVIGRLGRGVLSRVPKTTLVKCDSEVRAAVYLGLQSSDKK</sequence>
<name>A0AAE1F8Y3_PETCI</name>
<accession>A0AAE1F8Y3</accession>
<feature type="region of interest" description="Disordered" evidence="1">
    <location>
        <begin position="825"/>
        <end position="964"/>
    </location>
</feature>
<evidence type="ECO:0000256" key="1">
    <source>
        <dbReference type="SAM" id="MobiDB-lite"/>
    </source>
</evidence>